<dbReference type="PROSITE" id="PS50850">
    <property type="entry name" value="MFS"/>
    <property type="match status" value="1"/>
</dbReference>
<dbReference type="Gene3D" id="1.20.1250.20">
    <property type="entry name" value="MFS general substrate transporter like domains"/>
    <property type="match status" value="2"/>
</dbReference>
<evidence type="ECO:0000259" key="7">
    <source>
        <dbReference type="PROSITE" id="PS50850"/>
    </source>
</evidence>
<feature type="transmembrane region" description="Helical" evidence="6">
    <location>
        <begin position="342"/>
        <end position="362"/>
    </location>
</feature>
<dbReference type="Pfam" id="PF07690">
    <property type="entry name" value="MFS_1"/>
    <property type="match status" value="1"/>
</dbReference>
<feature type="transmembrane region" description="Helical" evidence="6">
    <location>
        <begin position="314"/>
        <end position="335"/>
    </location>
</feature>
<dbReference type="SUPFAM" id="SSF103473">
    <property type="entry name" value="MFS general substrate transporter"/>
    <property type="match status" value="1"/>
</dbReference>
<evidence type="ECO:0000256" key="1">
    <source>
        <dbReference type="ARBA" id="ARBA00004141"/>
    </source>
</evidence>
<keyword evidence="2" id="KW-0813">Transport</keyword>
<feature type="transmembrane region" description="Helical" evidence="6">
    <location>
        <begin position="177"/>
        <end position="196"/>
    </location>
</feature>
<proteinExistence type="predicted"/>
<dbReference type="InterPro" id="IPR020846">
    <property type="entry name" value="MFS_dom"/>
</dbReference>
<feature type="transmembrane region" description="Helical" evidence="6">
    <location>
        <begin position="145"/>
        <end position="165"/>
    </location>
</feature>
<reference evidence="8 9" key="1">
    <citation type="journal article" date="2024" name="Commun. Biol.">
        <title>Comparative genomic analysis of thermophilic fungi reveals convergent evolutionary adaptations and gene losses.</title>
        <authorList>
            <person name="Steindorff A.S."/>
            <person name="Aguilar-Pontes M.V."/>
            <person name="Robinson A.J."/>
            <person name="Andreopoulos B."/>
            <person name="LaButti K."/>
            <person name="Kuo A."/>
            <person name="Mondo S."/>
            <person name="Riley R."/>
            <person name="Otillar R."/>
            <person name="Haridas S."/>
            <person name="Lipzen A."/>
            <person name="Grimwood J."/>
            <person name="Schmutz J."/>
            <person name="Clum A."/>
            <person name="Reid I.D."/>
            <person name="Moisan M.C."/>
            <person name="Butler G."/>
            <person name="Nguyen T.T.M."/>
            <person name="Dewar K."/>
            <person name="Conant G."/>
            <person name="Drula E."/>
            <person name="Henrissat B."/>
            <person name="Hansel C."/>
            <person name="Singer S."/>
            <person name="Hutchinson M.I."/>
            <person name="de Vries R.P."/>
            <person name="Natvig D.O."/>
            <person name="Powell A.J."/>
            <person name="Tsang A."/>
            <person name="Grigoriev I.V."/>
        </authorList>
    </citation>
    <scope>NUCLEOTIDE SEQUENCE [LARGE SCALE GENOMIC DNA]</scope>
    <source>
        <strain evidence="8 9">ATCC 24622</strain>
    </source>
</reference>
<feature type="transmembrane region" description="Helical" evidence="6">
    <location>
        <begin position="208"/>
        <end position="229"/>
    </location>
</feature>
<evidence type="ECO:0000313" key="8">
    <source>
        <dbReference type="EMBL" id="KAL1878539.1"/>
    </source>
</evidence>
<gene>
    <name evidence="8" type="ORF">VTK73DRAFT_7880</name>
</gene>
<feature type="domain" description="Major facilitator superfamily (MFS) profile" evidence="7">
    <location>
        <begin position="49"/>
        <end position="464"/>
    </location>
</feature>
<keyword evidence="4 6" id="KW-1133">Transmembrane helix</keyword>
<protein>
    <recommendedName>
        <fullName evidence="7">Major facilitator superfamily (MFS) profile domain-containing protein</fullName>
    </recommendedName>
</protein>
<feature type="transmembrane region" description="Helical" evidence="6">
    <location>
        <begin position="438"/>
        <end position="459"/>
    </location>
</feature>
<keyword evidence="5 6" id="KW-0472">Membrane</keyword>
<dbReference type="PANTHER" id="PTHR43791">
    <property type="entry name" value="PERMEASE-RELATED"/>
    <property type="match status" value="1"/>
</dbReference>
<dbReference type="PANTHER" id="PTHR43791:SF40">
    <property type="entry name" value="THIAMINE PATHWAY TRANSPORTER THI73"/>
    <property type="match status" value="1"/>
</dbReference>
<evidence type="ECO:0000256" key="6">
    <source>
        <dbReference type="SAM" id="Phobius"/>
    </source>
</evidence>
<dbReference type="CDD" id="cd17327">
    <property type="entry name" value="MFS_FEN2_like"/>
    <property type="match status" value="1"/>
</dbReference>
<organism evidence="8 9">
    <name type="scientific">Phialemonium thermophilum</name>
    <dbReference type="NCBI Taxonomy" id="223376"/>
    <lineage>
        <taxon>Eukaryota</taxon>
        <taxon>Fungi</taxon>
        <taxon>Dikarya</taxon>
        <taxon>Ascomycota</taxon>
        <taxon>Pezizomycotina</taxon>
        <taxon>Sordariomycetes</taxon>
        <taxon>Sordariomycetidae</taxon>
        <taxon>Cephalothecales</taxon>
        <taxon>Cephalothecaceae</taxon>
        <taxon>Phialemonium</taxon>
    </lineage>
</organism>
<evidence type="ECO:0000313" key="9">
    <source>
        <dbReference type="Proteomes" id="UP001586593"/>
    </source>
</evidence>
<name>A0ABR3XSK0_9PEZI</name>
<comment type="caution">
    <text evidence="8">The sequence shown here is derived from an EMBL/GenBank/DDBJ whole genome shotgun (WGS) entry which is preliminary data.</text>
</comment>
<accession>A0ABR3XSK0</accession>
<keyword evidence="3 6" id="KW-0812">Transmembrane</keyword>
<dbReference type="InterPro" id="IPR011701">
    <property type="entry name" value="MFS"/>
</dbReference>
<feature type="transmembrane region" description="Helical" evidence="6">
    <location>
        <begin position="405"/>
        <end position="426"/>
    </location>
</feature>
<evidence type="ECO:0000256" key="5">
    <source>
        <dbReference type="ARBA" id="ARBA00023136"/>
    </source>
</evidence>
<evidence type="ECO:0000256" key="4">
    <source>
        <dbReference type="ARBA" id="ARBA00022989"/>
    </source>
</evidence>
<evidence type="ECO:0000256" key="2">
    <source>
        <dbReference type="ARBA" id="ARBA00022448"/>
    </source>
</evidence>
<feature type="transmembrane region" description="Helical" evidence="6">
    <location>
        <begin position="374"/>
        <end position="393"/>
    </location>
</feature>
<comment type="subcellular location">
    <subcellularLocation>
        <location evidence="1">Membrane</location>
        <topology evidence="1">Multi-pass membrane protein</topology>
    </subcellularLocation>
</comment>
<dbReference type="InterPro" id="IPR036259">
    <property type="entry name" value="MFS_trans_sf"/>
</dbReference>
<dbReference type="Proteomes" id="UP001586593">
    <property type="component" value="Unassembled WGS sequence"/>
</dbReference>
<evidence type="ECO:0000256" key="3">
    <source>
        <dbReference type="ARBA" id="ARBA00022692"/>
    </source>
</evidence>
<feature type="transmembrane region" description="Helical" evidence="6">
    <location>
        <begin position="121"/>
        <end position="139"/>
    </location>
</feature>
<keyword evidence="9" id="KW-1185">Reference proteome</keyword>
<feature type="transmembrane region" description="Helical" evidence="6">
    <location>
        <begin position="278"/>
        <end position="302"/>
    </location>
</feature>
<sequence length="496" mass="55054">MSTKPDEKCFDKTSIRDGDAALQFLDNGTARPMSPEDEKRLVRKIDWMVVPMMCACYFLQYVDKTLINYANVMDLEPDTGINGDQFSTLALVFYVTYLAFEFPTGYLMQRLPTAKYLGANVILWGVMVACTSAAHNWAGLVSLRVLLGCFEAAVAPSLILITAMWYKKKEQPPRVGLWYVGTGFAKMVGALTSFGFQHYEGSRFRSWQIMFLVFGLITVGVGTLVMLFMPDNPMTAKNLTEDEKIWAVSRLRENRTGIENKHFKPRQVLECFLDPQTWLLGVIVIASNIPNGFVSSYLATVIKGFGFTSKESALLSIPAGAVATACIIGATWFAGRYNFRGPFVIAMLALGFTGSSLMAFLPNKNSAGIVAGKLIGAYCAEGIGASLPLMYSYASANFAGHTKKVTINAFMLVSFCIGNIIGPLTFRDKDKPQYIPAKVAMVVTTAFAAVTTVVLMLYYTWENRRRDRRDSGVGHLENSEFLDLTDRQNQEFRYVL</sequence>
<dbReference type="EMBL" id="JAZHXJ010000053">
    <property type="protein sequence ID" value="KAL1878539.1"/>
    <property type="molecule type" value="Genomic_DNA"/>
</dbReference>